<keyword evidence="6 9" id="KW-1133">Transmembrane helix</keyword>
<dbReference type="PANTHER" id="PTHR24223:SF399">
    <property type="entry name" value="ABC TRANSPORTER ATNG"/>
    <property type="match status" value="1"/>
</dbReference>
<feature type="transmembrane region" description="Helical" evidence="9">
    <location>
        <begin position="156"/>
        <end position="175"/>
    </location>
</feature>
<feature type="domain" description="ABC transporter" evidence="10">
    <location>
        <begin position="1152"/>
        <end position="1387"/>
    </location>
</feature>
<dbReference type="GO" id="GO:0005524">
    <property type="term" value="F:ATP binding"/>
    <property type="evidence" value="ECO:0007669"/>
    <property type="project" value="UniProtKB-KW"/>
</dbReference>
<reference evidence="12" key="1">
    <citation type="submission" date="2020-05" db="EMBL/GenBank/DDBJ databases">
        <title>Mycena genomes resolve the evolution of fungal bioluminescence.</title>
        <authorList>
            <person name="Tsai I.J."/>
        </authorList>
    </citation>
    <scope>NUCLEOTIDE SEQUENCE</scope>
    <source>
        <strain evidence="12">110903Hualien_Pintung</strain>
    </source>
</reference>
<evidence type="ECO:0000256" key="7">
    <source>
        <dbReference type="ARBA" id="ARBA00023136"/>
    </source>
</evidence>
<feature type="transmembrane region" description="Helical" evidence="9">
    <location>
        <begin position="1064"/>
        <end position="1083"/>
    </location>
</feature>
<dbReference type="Pfam" id="PF00005">
    <property type="entry name" value="ABC_tran"/>
    <property type="match status" value="2"/>
</dbReference>
<gene>
    <name evidence="12" type="ORF">HMN09_00200000</name>
</gene>
<dbReference type="PROSITE" id="PS50893">
    <property type="entry name" value="ABC_TRANSPORTER_2"/>
    <property type="match status" value="2"/>
</dbReference>
<dbReference type="InterPro" id="IPR027417">
    <property type="entry name" value="P-loop_NTPase"/>
</dbReference>
<evidence type="ECO:0000256" key="1">
    <source>
        <dbReference type="ARBA" id="ARBA00004141"/>
    </source>
</evidence>
<dbReference type="SUPFAM" id="SSF52540">
    <property type="entry name" value="P-loop containing nucleoside triphosphate hydrolases"/>
    <property type="match status" value="2"/>
</dbReference>
<dbReference type="CDD" id="cd03244">
    <property type="entry name" value="ABCC_MRP_domain2"/>
    <property type="match status" value="1"/>
</dbReference>
<dbReference type="OrthoDB" id="6500128at2759"/>
<dbReference type="InterPro" id="IPR050173">
    <property type="entry name" value="ABC_transporter_C-like"/>
</dbReference>
<evidence type="ECO:0000256" key="5">
    <source>
        <dbReference type="ARBA" id="ARBA00022840"/>
    </source>
</evidence>
<dbReference type="PANTHER" id="PTHR24223">
    <property type="entry name" value="ATP-BINDING CASSETTE SUB-FAMILY C"/>
    <property type="match status" value="1"/>
</dbReference>
<keyword evidence="2" id="KW-0813">Transport</keyword>
<evidence type="ECO:0000256" key="9">
    <source>
        <dbReference type="SAM" id="Phobius"/>
    </source>
</evidence>
<feature type="transmembrane region" description="Helical" evidence="9">
    <location>
        <begin position="59"/>
        <end position="86"/>
    </location>
</feature>
<dbReference type="InterPro" id="IPR017871">
    <property type="entry name" value="ABC_transporter-like_CS"/>
</dbReference>
<keyword evidence="8" id="KW-0325">Glycoprotein</keyword>
<dbReference type="FunFam" id="3.40.50.300:FF:000838">
    <property type="entry name" value="ABC multidrug transporter (Eurofung)"/>
    <property type="match status" value="1"/>
</dbReference>
<dbReference type="GO" id="GO:0140359">
    <property type="term" value="F:ABC-type transporter activity"/>
    <property type="evidence" value="ECO:0007669"/>
    <property type="project" value="InterPro"/>
</dbReference>
<dbReference type="SUPFAM" id="SSF90123">
    <property type="entry name" value="ABC transporter transmembrane region"/>
    <property type="match status" value="2"/>
</dbReference>
<dbReference type="EMBL" id="JACAZE010000002">
    <property type="protein sequence ID" value="KAF7321121.1"/>
    <property type="molecule type" value="Genomic_DNA"/>
</dbReference>
<dbReference type="InterPro" id="IPR044726">
    <property type="entry name" value="ABCC_6TM_D2"/>
</dbReference>
<dbReference type="InterPro" id="IPR036640">
    <property type="entry name" value="ABC1_TM_sf"/>
</dbReference>
<dbReference type="Proteomes" id="UP000613580">
    <property type="component" value="Unassembled WGS sequence"/>
</dbReference>
<dbReference type="GO" id="GO:0016020">
    <property type="term" value="C:membrane"/>
    <property type="evidence" value="ECO:0007669"/>
    <property type="project" value="UniProtKB-SubCell"/>
</dbReference>
<feature type="domain" description="ABC transporter" evidence="10">
    <location>
        <begin position="582"/>
        <end position="788"/>
    </location>
</feature>
<feature type="transmembrane region" description="Helical" evidence="9">
    <location>
        <begin position="272"/>
        <end position="293"/>
    </location>
</feature>
<dbReference type="InterPro" id="IPR003593">
    <property type="entry name" value="AAA+_ATPase"/>
</dbReference>
<feature type="transmembrane region" description="Helical" evidence="9">
    <location>
        <begin position="98"/>
        <end position="117"/>
    </location>
</feature>
<keyword evidence="4" id="KW-0547">Nucleotide-binding</keyword>
<keyword evidence="5" id="KW-0067">ATP-binding</keyword>
<feature type="domain" description="ABC transmembrane type-1" evidence="11">
    <location>
        <begin position="842"/>
        <end position="1118"/>
    </location>
</feature>
<evidence type="ECO:0000313" key="12">
    <source>
        <dbReference type="EMBL" id="KAF7321121.1"/>
    </source>
</evidence>
<evidence type="ECO:0000256" key="3">
    <source>
        <dbReference type="ARBA" id="ARBA00022692"/>
    </source>
</evidence>
<feature type="transmembrane region" description="Helical" evidence="9">
    <location>
        <begin position="187"/>
        <end position="205"/>
    </location>
</feature>
<feature type="transmembrane region" description="Helical" evidence="9">
    <location>
        <begin position="838"/>
        <end position="860"/>
    </location>
</feature>
<dbReference type="CDD" id="cd18580">
    <property type="entry name" value="ABC_6TM_ABCC_D2"/>
    <property type="match status" value="1"/>
</dbReference>
<dbReference type="Gene3D" id="1.20.1560.10">
    <property type="entry name" value="ABC transporter type 1, transmembrane domain"/>
    <property type="match status" value="2"/>
</dbReference>
<keyword evidence="7 9" id="KW-0472">Membrane</keyword>
<dbReference type="SMART" id="SM00382">
    <property type="entry name" value="AAA"/>
    <property type="match status" value="2"/>
</dbReference>
<feature type="transmembrane region" description="Helical" evidence="9">
    <location>
        <begin position="385"/>
        <end position="418"/>
    </location>
</feature>
<evidence type="ECO:0000256" key="4">
    <source>
        <dbReference type="ARBA" id="ARBA00022741"/>
    </source>
</evidence>
<dbReference type="InterPro" id="IPR044746">
    <property type="entry name" value="ABCC_6TM_D1"/>
</dbReference>
<protein>
    <recommendedName>
        <fullName evidence="14">P-loop containing nucleoside triphosphate hydrolase protein</fullName>
    </recommendedName>
</protein>
<comment type="subcellular location">
    <subcellularLocation>
        <location evidence="1">Membrane</location>
        <topology evidence="1">Multi-pass membrane protein</topology>
    </subcellularLocation>
</comment>
<keyword evidence="3 9" id="KW-0812">Transmembrane</keyword>
<dbReference type="Gene3D" id="3.40.50.300">
    <property type="entry name" value="P-loop containing nucleotide triphosphate hydrolases"/>
    <property type="match status" value="2"/>
</dbReference>
<evidence type="ECO:0000259" key="10">
    <source>
        <dbReference type="PROSITE" id="PS50893"/>
    </source>
</evidence>
<evidence type="ECO:0000259" key="11">
    <source>
        <dbReference type="PROSITE" id="PS50929"/>
    </source>
</evidence>
<feature type="transmembrane region" description="Helical" evidence="9">
    <location>
        <begin position="949"/>
        <end position="970"/>
    </location>
</feature>
<feature type="transmembrane region" description="Helical" evidence="9">
    <location>
        <begin position="880"/>
        <end position="901"/>
    </location>
</feature>
<dbReference type="InterPro" id="IPR056227">
    <property type="entry name" value="TMD0_ABC"/>
</dbReference>
<dbReference type="CDD" id="cd18579">
    <property type="entry name" value="ABC_6TM_ABCC_D1"/>
    <property type="match status" value="1"/>
</dbReference>
<keyword evidence="13" id="KW-1185">Reference proteome</keyword>
<feature type="transmembrane region" description="Helical" evidence="9">
    <location>
        <begin position="976"/>
        <end position="996"/>
    </location>
</feature>
<feature type="domain" description="ABC transmembrane type-1" evidence="11">
    <location>
        <begin position="272"/>
        <end position="551"/>
    </location>
</feature>
<accession>A0A8H6WL55</accession>
<dbReference type="GO" id="GO:0016887">
    <property type="term" value="F:ATP hydrolysis activity"/>
    <property type="evidence" value="ECO:0007669"/>
    <property type="project" value="InterPro"/>
</dbReference>
<organism evidence="12 13">
    <name type="scientific">Mycena chlorophos</name>
    <name type="common">Agaric fungus</name>
    <name type="synonym">Agaricus chlorophos</name>
    <dbReference type="NCBI Taxonomy" id="658473"/>
    <lineage>
        <taxon>Eukaryota</taxon>
        <taxon>Fungi</taxon>
        <taxon>Dikarya</taxon>
        <taxon>Basidiomycota</taxon>
        <taxon>Agaricomycotina</taxon>
        <taxon>Agaricomycetes</taxon>
        <taxon>Agaricomycetidae</taxon>
        <taxon>Agaricales</taxon>
        <taxon>Marasmiineae</taxon>
        <taxon>Mycenaceae</taxon>
        <taxon>Mycena</taxon>
    </lineage>
</organism>
<evidence type="ECO:0000256" key="8">
    <source>
        <dbReference type="ARBA" id="ARBA00023180"/>
    </source>
</evidence>
<evidence type="ECO:0000256" key="6">
    <source>
        <dbReference type="ARBA" id="ARBA00022989"/>
    </source>
</evidence>
<name>A0A8H6WL55_MYCCL</name>
<dbReference type="InterPro" id="IPR011527">
    <property type="entry name" value="ABC1_TM_dom"/>
</dbReference>
<dbReference type="Pfam" id="PF24357">
    <property type="entry name" value="TMD0_ABC"/>
    <property type="match status" value="1"/>
</dbReference>
<dbReference type="PROSITE" id="PS00211">
    <property type="entry name" value="ABC_TRANSPORTER_1"/>
    <property type="match status" value="2"/>
</dbReference>
<evidence type="ECO:0000313" key="13">
    <source>
        <dbReference type="Proteomes" id="UP000613580"/>
    </source>
</evidence>
<evidence type="ECO:0000256" key="2">
    <source>
        <dbReference type="ARBA" id="ARBA00022448"/>
    </source>
</evidence>
<feature type="transmembrane region" description="Helical" evidence="9">
    <location>
        <begin position="305"/>
        <end position="326"/>
    </location>
</feature>
<sequence length="1393" mass="151268">MACPQDRTFGPASTCRNLDFTLDLEQTNLSLSPDAVFIAAFTPRVAFLSRQPRRTSNSALSYALLAIKCLASLFVLGTTLAFLVVARHEQILSVSLRLAAPIVQILAAAMLLLVVMVEHTHSITPSTLVIVYTFVKGAFSAAIMRSSLRMGEPHRTVVSLALVVASYFGLCFAEILGKSRAILKKGVAPVSATSFLSQATFYWLFPLMWRGRNRKLTIADCGPIPADMGARASTHPLRAVLLSNPRTGKYYLVPASFKAMPLLFLSPIPPRILLIFVTFAQPLLTTRMITYVAEPPQSQSSERGWALVGGFVATYGLITLMTAVYWEKVFNSTVRYRGALVGNIYSKTLRLSSASSREVGGGVASTYMSVDVERVSVGLETMHEMWAAAVQIILGVALLWTQATWTAILPLVITFILITTAGRVSKGVGAAQKQWLSSTDKRVKFLSSIIQNFLSIKLSHYEDIVARRAAYLRAQEMKGASSFYANISLTGALTSTSWGACTLVVLGPYAALAARGHAPLDPSRLFTIVSIINIMAPPLTLLGSGLPQILAALTSLARIEKYLLLDENVNVFDAENGSTFVLKDASFAWAADKPTFLGPLSLSLASKQLTICVGPVASGKTLFLLSLLGEAHLTDGSLSTPESPLRVAYAPQDPLIYNAVIHACGLALDLEQLNGGDGIYLGEKATNLSGGQRQRVSLARAVYSRALWTFLDDSFSSLDSHTEQHVSRSLFGDGGLLRGRGVVLVTHNTRHLARADCVLVFESGSVKHRGTLDEVIASGFQYTHEEVRTHPIVAEEELAPKPVERPGHVAQKEPPEQPIAESSLGWTPYKFYMKMAGFSGSFAVIIFLAATGSTRLGLLIYQQRWSNHAGERVDVWIGGYTALVVFYFIAVGLSMWGYTLVISRQLGHNIHATELRGLISAAPTFMTTTTPGRIVNRFSQDIFMSDLEIPWNATNIIMPGTVLIGFVVFICVPTPWLALTIPFFGGMHYLMISFYMRTAKQFQALGAASKSPLYTQFSSTISGLVTIRAMGAQNHFERQNEVILDQSQIPFFYRFASVRLLRTFLALISFLIATGLSVLAIGLRHSTNPSTLGLALVSVTNMASQLNNLLMNLTGLENASIALSRIHEIASLPTESDPASQSKIEGPTRGKVEFKDVSLRYAEDLPRVVDHVSFKVEAGQRIGICGRTGSGKSSLLLALFRGLESSLLDGSVLLDDVDTSSMSLSTLRGSLSLVSQSPLIWNAPLRHNLDPDERLADKEIWLALERVGLADAVRALSDKLETVLDDAGSLSGGQRQLLCLARILLRGGKVVVLDEASSSLDAETDRRMRNIIRTDLSGSTIIAVAHRIDTILDYDIVLVMENGSVVERGTPGNLLAQTDSRFAQLARSQGIVA</sequence>
<dbReference type="PROSITE" id="PS50929">
    <property type="entry name" value="ABC_TM1F"/>
    <property type="match status" value="2"/>
</dbReference>
<dbReference type="Pfam" id="PF00664">
    <property type="entry name" value="ABC_membrane"/>
    <property type="match status" value="2"/>
</dbReference>
<proteinExistence type="predicted"/>
<dbReference type="InterPro" id="IPR003439">
    <property type="entry name" value="ABC_transporter-like_ATP-bd"/>
</dbReference>
<evidence type="ECO:0008006" key="14">
    <source>
        <dbReference type="Google" id="ProtNLM"/>
    </source>
</evidence>
<feature type="transmembrane region" description="Helical" evidence="9">
    <location>
        <begin position="123"/>
        <end position="144"/>
    </location>
</feature>
<comment type="caution">
    <text evidence="12">The sequence shown here is derived from an EMBL/GenBank/DDBJ whole genome shotgun (WGS) entry which is preliminary data.</text>
</comment>